<feature type="non-terminal residue" evidence="1">
    <location>
        <position position="1"/>
    </location>
</feature>
<organism evidence="1">
    <name type="scientific">marine sediment metagenome</name>
    <dbReference type="NCBI Taxonomy" id="412755"/>
    <lineage>
        <taxon>unclassified sequences</taxon>
        <taxon>metagenomes</taxon>
        <taxon>ecological metagenomes</taxon>
    </lineage>
</organism>
<name>A0A0F9EYS8_9ZZZZ</name>
<proteinExistence type="predicted"/>
<gene>
    <name evidence="1" type="ORF">LCGC14_2369920</name>
</gene>
<reference evidence="1" key="1">
    <citation type="journal article" date="2015" name="Nature">
        <title>Complex archaea that bridge the gap between prokaryotes and eukaryotes.</title>
        <authorList>
            <person name="Spang A."/>
            <person name="Saw J.H."/>
            <person name="Jorgensen S.L."/>
            <person name="Zaremba-Niedzwiedzka K."/>
            <person name="Martijn J."/>
            <person name="Lind A.E."/>
            <person name="van Eijk R."/>
            <person name="Schleper C."/>
            <person name="Guy L."/>
            <person name="Ettema T.J."/>
        </authorList>
    </citation>
    <scope>NUCLEOTIDE SEQUENCE</scope>
</reference>
<accession>A0A0F9EYS8</accession>
<comment type="caution">
    <text evidence="1">The sequence shown here is derived from an EMBL/GenBank/DDBJ whole genome shotgun (WGS) entry which is preliminary data.</text>
</comment>
<dbReference type="EMBL" id="LAZR01034907">
    <property type="protein sequence ID" value="KKL28963.1"/>
    <property type="molecule type" value="Genomic_DNA"/>
</dbReference>
<evidence type="ECO:0000313" key="1">
    <source>
        <dbReference type="EMBL" id="KKL28963.1"/>
    </source>
</evidence>
<protein>
    <submittedName>
        <fullName evidence="1">Uncharacterized protein</fullName>
    </submittedName>
</protein>
<sequence>QSELLEVMGTDDVEKVKLNDFDEDEQYELFVDSVIIFEE</sequence>
<dbReference type="AlphaFoldDB" id="A0A0F9EYS8"/>